<dbReference type="Gene3D" id="2.30.29.30">
    <property type="entry name" value="Pleckstrin-homology domain (PH domain)/Phosphotyrosine-binding domain (PTB)"/>
    <property type="match status" value="1"/>
</dbReference>
<dbReference type="Pfam" id="PF17292">
    <property type="entry name" value="POB3_N"/>
    <property type="match status" value="1"/>
</dbReference>
<proteinExistence type="predicted"/>
<protein>
    <recommendedName>
        <fullName evidence="2">PH domain-containing protein</fullName>
    </recommendedName>
</protein>
<feature type="compositionally biased region" description="Acidic residues" evidence="1">
    <location>
        <begin position="250"/>
        <end position="262"/>
    </location>
</feature>
<feature type="compositionally biased region" description="Pro residues" evidence="1">
    <location>
        <begin position="304"/>
        <end position="313"/>
    </location>
</feature>
<feature type="region of interest" description="Disordered" evidence="1">
    <location>
        <begin position="245"/>
        <end position="279"/>
    </location>
</feature>
<dbReference type="SUPFAM" id="SSF50729">
    <property type="entry name" value="PH domain-like"/>
    <property type="match status" value="1"/>
</dbReference>
<sequence>MAGAAIPIKKLRIVNVRNAGETGKFCGNAESMGWMREDGERMVVHPVASVRRAEWFEGQLRILVETDEDPGSEVVAVEGFANEDFDNIWRYFEQSCGVHVKKHRQVAALDPEDFDHAMKGIEDAADRVDETTQGSSQKKGRELDMLKRVENVRDGLDEAVSGDKQALNRVFSANGCERIGRLRLVLDTVQLEVYKKDPRWLHLRNMCKTIESVLKDLGTFRQWRPSEDKEHASLLRRMMVRELKRAQGQDLDDEDEEAEAEDTQPIKGEAAPAPGKLDGDRLANTLLIYGAAHPVYGAPRAEEPPPPPQPPGPAGEVSAPAGAVPVASEPGSEGSDDHNFEDEEVADPNSVRASAPDDKARGGRQDFCLHQTHPGSVLEGWVWKRSRFLRRWRRRWLVLLPHQLMSFKSRSGTVPTETVMSGTVTRVYSADAEVLQSRSFGVALSRRIHYMVCDDDKQKEAWIRQINRALLDRRR</sequence>
<dbReference type="InterPro" id="IPR001849">
    <property type="entry name" value="PH_domain"/>
</dbReference>
<dbReference type="AlphaFoldDB" id="A0A7S4S4R6"/>
<feature type="domain" description="PH" evidence="2">
    <location>
        <begin position="375"/>
        <end position="471"/>
    </location>
</feature>
<evidence type="ECO:0000313" key="3">
    <source>
        <dbReference type="EMBL" id="CAE4634592.1"/>
    </source>
</evidence>
<dbReference type="InterPro" id="IPR035417">
    <property type="entry name" value="SSRP1/POB3_N"/>
</dbReference>
<gene>
    <name evidence="3" type="ORF">AMON00008_LOCUS45050</name>
</gene>
<evidence type="ECO:0000256" key="1">
    <source>
        <dbReference type="SAM" id="MobiDB-lite"/>
    </source>
</evidence>
<accession>A0A7S4S4R6</accession>
<dbReference type="EMBL" id="HBNR01063826">
    <property type="protein sequence ID" value="CAE4634592.1"/>
    <property type="molecule type" value="Transcribed_RNA"/>
</dbReference>
<dbReference type="InterPro" id="IPR011993">
    <property type="entry name" value="PH-like_dom_sf"/>
</dbReference>
<dbReference type="PROSITE" id="PS50003">
    <property type="entry name" value="PH_DOMAIN"/>
    <property type="match status" value="1"/>
</dbReference>
<dbReference type="Pfam" id="PF00169">
    <property type="entry name" value="PH"/>
    <property type="match status" value="1"/>
</dbReference>
<evidence type="ECO:0000259" key="2">
    <source>
        <dbReference type="PROSITE" id="PS50003"/>
    </source>
</evidence>
<feature type="region of interest" description="Disordered" evidence="1">
    <location>
        <begin position="297"/>
        <end position="367"/>
    </location>
</feature>
<dbReference type="SMART" id="SM00233">
    <property type="entry name" value="PH"/>
    <property type="match status" value="1"/>
</dbReference>
<reference evidence="3" key="1">
    <citation type="submission" date="2021-01" db="EMBL/GenBank/DDBJ databases">
        <authorList>
            <person name="Corre E."/>
            <person name="Pelletier E."/>
            <person name="Niang G."/>
            <person name="Scheremetjew M."/>
            <person name="Finn R."/>
            <person name="Kale V."/>
            <person name="Holt S."/>
            <person name="Cochrane G."/>
            <person name="Meng A."/>
            <person name="Brown T."/>
            <person name="Cohen L."/>
        </authorList>
    </citation>
    <scope>NUCLEOTIDE SEQUENCE</scope>
    <source>
        <strain evidence="3">CCMP3105</strain>
    </source>
</reference>
<name>A0A7S4S4R6_9DINO</name>
<feature type="compositionally biased region" description="Low complexity" evidence="1">
    <location>
        <begin position="314"/>
        <end position="331"/>
    </location>
</feature>
<feature type="compositionally biased region" description="Basic and acidic residues" evidence="1">
    <location>
        <begin position="355"/>
        <end position="364"/>
    </location>
</feature>
<organism evidence="3">
    <name type="scientific">Alexandrium monilatum</name>
    <dbReference type="NCBI Taxonomy" id="311494"/>
    <lineage>
        <taxon>Eukaryota</taxon>
        <taxon>Sar</taxon>
        <taxon>Alveolata</taxon>
        <taxon>Dinophyceae</taxon>
        <taxon>Gonyaulacales</taxon>
        <taxon>Pyrocystaceae</taxon>
        <taxon>Alexandrium</taxon>
    </lineage>
</organism>